<dbReference type="AlphaFoldDB" id="L9YHS8"/>
<dbReference type="Proteomes" id="UP000011613">
    <property type="component" value="Unassembled WGS sequence"/>
</dbReference>
<organism evidence="1 2">
    <name type="scientific">Natronobacterium gregoryi (strain ATCC 43098 / DSM 3393 / CCM 3738 / CIP 104747 / IAM 13177 / JCM 8860 / NBRC 102187 / NCIMB 2189 / SP2)</name>
    <dbReference type="NCBI Taxonomy" id="797304"/>
    <lineage>
        <taxon>Archaea</taxon>
        <taxon>Methanobacteriati</taxon>
        <taxon>Methanobacteriota</taxon>
        <taxon>Stenosarchaea group</taxon>
        <taxon>Halobacteria</taxon>
        <taxon>Halobacteriales</taxon>
        <taxon>Natrialbaceae</taxon>
        <taxon>Natronobacterium</taxon>
    </lineage>
</organism>
<proteinExistence type="predicted"/>
<evidence type="ECO:0000313" key="2">
    <source>
        <dbReference type="Proteomes" id="UP000011613"/>
    </source>
</evidence>
<gene>
    <name evidence="1" type="ORF">C490_01904</name>
</gene>
<reference evidence="1 2" key="1">
    <citation type="journal article" date="2014" name="PLoS Genet.">
        <title>Phylogenetically driven sequencing of extremely halophilic archaea reveals strategies for static and dynamic osmo-response.</title>
        <authorList>
            <person name="Becker E.A."/>
            <person name="Seitzer P.M."/>
            <person name="Tritt A."/>
            <person name="Larsen D."/>
            <person name="Krusor M."/>
            <person name="Yao A.I."/>
            <person name="Wu D."/>
            <person name="Madern D."/>
            <person name="Eisen J.A."/>
            <person name="Darling A.E."/>
            <person name="Facciotti M.T."/>
        </authorList>
    </citation>
    <scope>NUCLEOTIDE SEQUENCE [LARGE SCALE GENOMIC DNA]</scope>
    <source>
        <strain evidence="1 2">SP2</strain>
    </source>
</reference>
<name>L9YHS8_NATGS</name>
<dbReference type="EMBL" id="AOIC01000019">
    <property type="protein sequence ID" value="ELY73057.1"/>
    <property type="molecule type" value="Genomic_DNA"/>
</dbReference>
<comment type="caution">
    <text evidence="1">The sequence shown here is derived from an EMBL/GenBank/DDBJ whole genome shotgun (WGS) entry which is preliminary data.</text>
</comment>
<evidence type="ECO:0000313" key="1">
    <source>
        <dbReference type="EMBL" id="ELY73057.1"/>
    </source>
</evidence>
<accession>L9YHS8</accession>
<sequence>MYHDGSVCYAGKLTIRILILSDRSQYEVDRGLAAISSGGGPTRATDRHAVLPGSMNTGVLPILEIGTLE</sequence>
<protein>
    <submittedName>
        <fullName evidence="1">Uncharacterized protein</fullName>
    </submittedName>
</protein>